<gene>
    <name evidence="1" type="ORF">AB7878_08115</name>
</gene>
<protein>
    <submittedName>
        <fullName evidence="1">Type 1 glutamine amidotransferase domain-containing protein</fullName>
    </submittedName>
</protein>
<evidence type="ECO:0000313" key="1">
    <source>
        <dbReference type="EMBL" id="MEY2182381.1"/>
    </source>
</evidence>
<keyword evidence="1" id="KW-0315">Glutamine amidotransferase</keyword>
<dbReference type="EMBL" id="JBGBPY010000001">
    <property type="protein sequence ID" value="MEY2182381.1"/>
    <property type="molecule type" value="Genomic_DNA"/>
</dbReference>
<dbReference type="InterPro" id="IPR029062">
    <property type="entry name" value="Class_I_gatase-like"/>
</dbReference>
<reference evidence="1 2" key="1">
    <citation type="submission" date="2024-07" db="EMBL/GenBank/DDBJ databases">
        <title>Molecular mechanisms and environmental adaptations of flagellar loss and biofilm growth of Rhodanobacter under environmental stress.</title>
        <authorList>
            <person name="Chen M."/>
        </authorList>
    </citation>
    <scope>NUCLEOTIDE SEQUENCE [LARGE SCALE GENOMIC DNA]</scope>
    <source>
        <strain evidence="1 2">RS22</strain>
    </source>
</reference>
<name>A0ABV4AQI0_9GAMM</name>
<dbReference type="Proteomes" id="UP001562159">
    <property type="component" value="Unassembled WGS sequence"/>
</dbReference>
<dbReference type="Pfam" id="PF17124">
    <property type="entry name" value="ThiJ_like"/>
    <property type="match status" value="1"/>
</dbReference>
<dbReference type="Gene3D" id="3.40.50.880">
    <property type="match status" value="1"/>
</dbReference>
<evidence type="ECO:0000313" key="2">
    <source>
        <dbReference type="Proteomes" id="UP001562159"/>
    </source>
</evidence>
<organism evidence="1 2">
    <name type="scientific">Rhodanobacter humi</name>
    <dbReference type="NCBI Taxonomy" id="1888173"/>
    <lineage>
        <taxon>Bacteria</taxon>
        <taxon>Pseudomonadati</taxon>
        <taxon>Pseudomonadota</taxon>
        <taxon>Gammaproteobacteria</taxon>
        <taxon>Lysobacterales</taxon>
        <taxon>Rhodanobacteraceae</taxon>
        <taxon>Rhodanobacter</taxon>
    </lineage>
</organism>
<proteinExistence type="predicted"/>
<dbReference type="PANTHER" id="PTHR43068">
    <property type="entry name" value="SLR1854 PROTEIN"/>
    <property type="match status" value="1"/>
</dbReference>
<accession>A0ABV4AQI0</accession>
<dbReference type="InterPro" id="IPR032633">
    <property type="entry name" value="ThiJ-like"/>
</dbReference>
<sequence length="297" mass="33152">MSRLLIPLPRRDYDPSEAAVSWQILRAAGHEVTFATPDGRPAQADTLMLSGRGLDPWGWIPGLDRLRLVGLLLRANRDARRAHAAMQRDAAFRAPLRWDALDAMAFDGLLLPGGHRARGMREYLESPRLQALVAACFATDKPVAAICHGVLLVARSHAADGRSVLHGRRTTALTWALEQKAWTTARIVRFWDPDYYRTYRETQGEPPGYMSTQQEVTRALAAPDDFLDVPRTAPHYRRKTSGLARDSARDATPAFVVRDGNYLSARWPGDAHLFAREFAAMLREQPVTRIATPSPPQ</sequence>
<comment type="caution">
    <text evidence="1">The sequence shown here is derived from an EMBL/GenBank/DDBJ whole genome shotgun (WGS) entry which is preliminary data.</text>
</comment>
<keyword evidence="2" id="KW-1185">Reference proteome</keyword>
<dbReference type="PANTHER" id="PTHR43068:SF1">
    <property type="entry name" value="SLR1854 PROTEIN"/>
    <property type="match status" value="1"/>
</dbReference>
<dbReference type="SUPFAM" id="SSF52317">
    <property type="entry name" value="Class I glutamine amidotransferase-like"/>
    <property type="match status" value="1"/>
</dbReference>